<dbReference type="InterPro" id="IPR059115">
    <property type="entry name" value="Rib"/>
</dbReference>
<feature type="non-terminal residue" evidence="4">
    <location>
        <position position="855"/>
    </location>
</feature>
<gene>
    <name evidence="4" type="ORF">SAMN04515649_111178</name>
</gene>
<organism evidence="4 5">
    <name type="scientific">Eubacterium callanderi</name>
    <dbReference type="NCBI Taxonomy" id="53442"/>
    <lineage>
        <taxon>Bacteria</taxon>
        <taxon>Bacillati</taxon>
        <taxon>Bacillota</taxon>
        <taxon>Clostridia</taxon>
        <taxon>Eubacteriales</taxon>
        <taxon>Eubacteriaceae</taxon>
        <taxon>Eubacterium</taxon>
    </lineage>
</organism>
<comment type="caution">
    <text evidence="4">The sequence shown here is derived from an EMBL/GenBank/DDBJ whole genome shotgun (WGS) entry which is preliminary data.</text>
</comment>
<feature type="domain" description="Rib" evidence="3">
    <location>
        <begin position="597"/>
        <end position="654"/>
    </location>
</feature>
<feature type="transmembrane region" description="Helical" evidence="2">
    <location>
        <begin position="20"/>
        <end position="37"/>
    </location>
</feature>
<evidence type="ECO:0000256" key="1">
    <source>
        <dbReference type="SAM" id="MobiDB-lite"/>
    </source>
</evidence>
<keyword evidence="2" id="KW-1133">Transmembrane helix</keyword>
<dbReference type="Pfam" id="PF08428">
    <property type="entry name" value="Rib"/>
    <property type="match status" value="1"/>
</dbReference>
<name>A0AB74F340_9FIRM</name>
<dbReference type="InterPro" id="IPR012706">
    <property type="entry name" value="Rib_alpha_Esp_rpt"/>
</dbReference>
<sequence length="855" mass="94496">MEKIIEKKTKGSRKKPRYGIRKLSVGVVACMLGYFVFMPTTIINATELKQNDFNSRIEAMDLGDKSSSGNTDAENSGYAPNGKYSFQDLKFNPEILDRENKANEVKFEIYGKHNIAASTDNWKINLQIDERIAKYITKIEVDPKTGTTSGRRVLSRKNDTLGRSTNIWQVNYIRSANGLFAGAETTDTQTAPNGIISFEKPLNEILAEISDEKLASDKLFYRIYLTSKQDNGGIVPGIDSTGFFFVNGIDHYPEESESLENKDWFKHSSVEARYIKNEKFNNKNGAIVVDHKISKNQNFAYNTSAKNTPWYLKYGVDSRLVKYIDGIELHMMSASSSTTPDYSVNNAKNRKVAELSIERREDNKDYGYGLIMDNDLSKNLVNFNNALPTPVTIRYVYKLNKPMEEILADLKKEAGVEDGKAFGDDFQFFAWLTDKSQTSLIPNTYGAGFYRVQDIDGDGQTDDEEGNIDQSPYIGIPIIKPPYQGDKKVHASVLLNENAGNGNKAELINKNGETIATISDINAVDEEGKPATMTVELEFQIGDPSKLGDVGDDVTVRIIPSDERYPNGEEATVQVKEAPVAVKAPVEISKDADLTNDNAFAKKGIKNANSMPEGTKYSWKIKPDTSKIGEKTGVVLVQVPDRDEAFEITVPVKIIQSFEVTVTNPPKQTEGKKILDGTKVISANEENFTVSDVHDEGLNSGISIDKNGNLTGTPNKLQWGDEESTTYEEQTIKVHAIVTSEDGKTEKAVVVNVVVQRDTDGDGTPDIKDNDDDNDGVTDQEELDKGSDPKDPNSIPMIDITPIGKVDIENEGQTATDKTAIKDIVIKPSDKDATVVVDGSKLPNGVTYDDTDKTI</sequence>
<keyword evidence="2" id="KW-0472">Membrane</keyword>
<feature type="compositionally biased region" description="Acidic residues" evidence="1">
    <location>
        <begin position="769"/>
        <end position="782"/>
    </location>
</feature>
<protein>
    <submittedName>
        <fullName evidence="4">Rib/alpha/Esp surface antigen repeat-containing protein</fullName>
    </submittedName>
</protein>
<reference evidence="4 5" key="1">
    <citation type="submission" date="2016-11" db="EMBL/GenBank/DDBJ databases">
        <authorList>
            <person name="Varghese N."/>
            <person name="Submissions S."/>
        </authorList>
    </citation>
    <scope>NUCLEOTIDE SEQUENCE [LARGE SCALE GENOMIC DNA]</scope>
    <source>
        <strain evidence="4 5">FD</strain>
    </source>
</reference>
<feature type="compositionally biased region" description="Polar residues" evidence="1">
    <location>
        <begin position="65"/>
        <end position="74"/>
    </location>
</feature>
<evidence type="ECO:0000313" key="4">
    <source>
        <dbReference type="EMBL" id="SHM12805.1"/>
    </source>
</evidence>
<dbReference type="EMBL" id="FRBP01000011">
    <property type="protein sequence ID" value="SHM12805.1"/>
    <property type="molecule type" value="Genomic_DNA"/>
</dbReference>
<accession>A0AB74F340</accession>
<evidence type="ECO:0000313" key="5">
    <source>
        <dbReference type="Proteomes" id="UP000184012"/>
    </source>
</evidence>
<proteinExistence type="predicted"/>
<dbReference type="NCBIfam" id="TIGR02331">
    <property type="entry name" value="rib_alpha"/>
    <property type="match status" value="1"/>
</dbReference>
<dbReference type="Proteomes" id="UP000184012">
    <property type="component" value="Unassembled WGS sequence"/>
</dbReference>
<dbReference type="RefSeq" id="WP_200805551.1">
    <property type="nucleotide sequence ID" value="NZ_FRBP01000011.1"/>
</dbReference>
<evidence type="ECO:0000259" key="3">
    <source>
        <dbReference type="Pfam" id="PF08428"/>
    </source>
</evidence>
<dbReference type="AlphaFoldDB" id="A0AB74F340"/>
<evidence type="ECO:0000256" key="2">
    <source>
        <dbReference type="SAM" id="Phobius"/>
    </source>
</evidence>
<feature type="compositionally biased region" description="Basic and acidic residues" evidence="1">
    <location>
        <begin position="757"/>
        <end position="768"/>
    </location>
</feature>
<feature type="region of interest" description="Disordered" evidence="1">
    <location>
        <begin position="62"/>
        <end position="81"/>
    </location>
</feature>
<keyword evidence="2" id="KW-0812">Transmembrane</keyword>
<feature type="region of interest" description="Disordered" evidence="1">
    <location>
        <begin position="755"/>
        <end position="799"/>
    </location>
</feature>